<gene>
    <name evidence="1" type="ORF">I5776_15520</name>
</gene>
<proteinExistence type="predicted"/>
<reference evidence="1 2" key="1">
    <citation type="submission" date="2020-11" db="EMBL/GenBank/DDBJ databases">
        <title>Taxonomic evaluation of the Bacillus sporothermodurans group of bacteria based on whole genome sequences.</title>
        <authorList>
            <person name="Fiedler G."/>
            <person name="Herbstmann A.-D."/>
            <person name="Doll E."/>
            <person name="Wenning M."/>
            <person name="Brinks E."/>
            <person name="Kabisch J."/>
            <person name="Breitenwieser F."/>
            <person name="Lappann M."/>
            <person name="Boehnlein C."/>
            <person name="Franz C."/>
        </authorList>
    </citation>
    <scope>NUCLEOTIDE SEQUENCE [LARGE SCALE GENOMIC DNA]</scope>
    <source>
        <strain evidence="1 2">JCM 19841</strain>
    </source>
</reference>
<dbReference type="Proteomes" id="UP000595691">
    <property type="component" value="Chromosome"/>
</dbReference>
<organism evidence="1 2">
    <name type="scientific">Heyndrickxia vini</name>
    <dbReference type="NCBI Taxonomy" id="1476025"/>
    <lineage>
        <taxon>Bacteria</taxon>
        <taxon>Bacillati</taxon>
        <taxon>Bacillota</taxon>
        <taxon>Bacilli</taxon>
        <taxon>Bacillales</taxon>
        <taxon>Bacillaceae</taxon>
        <taxon>Heyndrickxia</taxon>
    </lineage>
</organism>
<accession>A0ABX7DYS4</accession>
<keyword evidence="2" id="KW-1185">Reference proteome</keyword>
<protein>
    <submittedName>
        <fullName evidence="1">Uncharacterized protein</fullName>
    </submittedName>
</protein>
<sequence>MAQQFSYDIESYINGKERLVKETEKKRWTGIKRSGKANK</sequence>
<dbReference type="EMBL" id="CP065425">
    <property type="protein sequence ID" value="QQZ08462.1"/>
    <property type="molecule type" value="Genomic_DNA"/>
</dbReference>
<name>A0ABX7DYS4_9BACI</name>
<evidence type="ECO:0000313" key="1">
    <source>
        <dbReference type="EMBL" id="QQZ08462.1"/>
    </source>
</evidence>
<evidence type="ECO:0000313" key="2">
    <source>
        <dbReference type="Proteomes" id="UP000595691"/>
    </source>
</evidence>